<evidence type="ECO:0000313" key="2">
    <source>
        <dbReference type="EMBL" id="KAE8957994.1"/>
    </source>
</evidence>
<dbReference type="OrthoDB" id="10272438at2759"/>
<proteinExistence type="predicted"/>
<name>A0A6A3GNF5_9STRA</name>
<dbReference type="EMBL" id="QXFV01007805">
    <property type="protein sequence ID" value="KAE8957936.1"/>
    <property type="molecule type" value="Genomic_DNA"/>
</dbReference>
<sequence length="31" mass="3283">MVKGGIAPDPVTNANDMIERVLQGLRDADDA</sequence>
<evidence type="ECO:0000313" key="6">
    <source>
        <dbReference type="Proteomes" id="UP000435112"/>
    </source>
</evidence>
<keyword evidence="5" id="KW-1185">Reference proteome</keyword>
<organism evidence="1 4">
    <name type="scientific">Phytophthora rubi</name>
    <dbReference type="NCBI Taxonomy" id="129364"/>
    <lineage>
        <taxon>Eukaryota</taxon>
        <taxon>Sar</taxon>
        <taxon>Stramenopiles</taxon>
        <taxon>Oomycota</taxon>
        <taxon>Peronosporomycetes</taxon>
        <taxon>Peronosporales</taxon>
        <taxon>Peronosporaceae</taxon>
        <taxon>Phytophthora</taxon>
    </lineage>
</organism>
<dbReference type="Proteomes" id="UP000429607">
    <property type="component" value="Unassembled WGS sequence"/>
</dbReference>
<evidence type="ECO:0000313" key="1">
    <source>
        <dbReference type="EMBL" id="KAE8957936.1"/>
    </source>
</evidence>
<dbReference type="Proteomes" id="UP000434957">
    <property type="component" value="Unassembled WGS sequence"/>
</dbReference>
<dbReference type="EMBL" id="QXFU01007671">
    <property type="protein sequence ID" value="KAE8957994.1"/>
    <property type="molecule type" value="Genomic_DNA"/>
</dbReference>
<evidence type="ECO:0000313" key="3">
    <source>
        <dbReference type="EMBL" id="KAE9266011.1"/>
    </source>
</evidence>
<dbReference type="AlphaFoldDB" id="A0A6A3GNF5"/>
<dbReference type="EMBL" id="QXFT01007591">
    <property type="protein sequence ID" value="KAE9266011.1"/>
    <property type="molecule type" value="Genomic_DNA"/>
</dbReference>
<evidence type="ECO:0000313" key="5">
    <source>
        <dbReference type="Proteomes" id="UP000434957"/>
    </source>
</evidence>
<comment type="caution">
    <text evidence="1">The sequence shown here is derived from an EMBL/GenBank/DDBJ whole genome shotgun (WGS) entry which is preliminary data.</text>
</comment>
<dbReference type="Proteomes" id="UP000435112">
    <property type="component" value="Unassembled WGS sequence"/>
</dbReference>
<protein>
    <submittedName>
        <fullName evidence="1">Uncharacterized protein</fullName>
    </submittedName>
</protein>
<accession>A0A6A3GNF5</accession>
<gene>
    <name evidence="1" type="ORF">PR001_g31204</name>
    <name evidence="2" type="ORF">PR002_g31008</name>
    <name evidence="3" type="ORF">PR003_g32271</name>
</gene>
<evidence type="ECO:0000313" key="4">
    <source>
        <dbReference type="Proteomes" id="UP000429607"/>
    </source>
</evidence>
<reference evidence="4 6" key="1">
    <citation type="submission" date="2018-09" db="EMBL/GenBank/DDBJ databases">
        <title>Genomic investigation of the strawberry pathogen Phytophthora fragariae indicates pathogenicity is determined by transcriptional variation in three key races.</title>
        <authorList>
            <person name="Adams T.M."/>
            <person name="Armitage A.D."/>
            <person name="Sobczyk M.K."/>
            <person name="Bates H.J."/>
            <person name="Dunwell J.M."/>
            <person name="Nellist C.F."/>
            <person name="Harrison R.J."/>
        </authorList>
    </citation>
    <scope>NUCLEOTIDE SEQUENCE [LARGE SCALE GENOMIC DNA]</scope>
    <source>
        <strain evidence="1 4">SCRP249</strain>
        <strain evidence="2 6">SCRP324</strain>
        <strain evidence="3 5">SCRP333</strain>
    </source>
</reference>